<keyword evidence="4" id="KW-0472">Membrane</keyword>
<dbReference type="Gene3D" id="3.30.565.10">
    <property type="entry name" value="Histidine kinase-like ATPase, C-terminal domain"/>
    <property type="match status" value="1"/>
</dbReference>
<evidence type="ECO:0000256" key="5">
    <source>
        <dbReference type="SAM" id="SignalP"/>
    </source>
</evidence>
<dbReference type="Gene3D" id="1.10.287.130">
    <property type="match status" value="1"/>
</dbReference>
<accession>A0A4R3KKD4</accession>
<name>A0A4R3KKD4_9SPHI</name>
<dbReference type="Gene3D" id="2.130.10.10">
    <property type="entry name" value="YVTN repeat-like/Quinoprotein amine dehydrogenase"/>
    <property type="match status" value="2"/>
</dbReference>
<feature type="chain" id="PRO_5020458787" description="histidine kinase" evidence="5">
    <location>
        <begin position="26"/>
        <end position="1016"/>
    </location>
</feature>
<sequence>MTKFFTITHCILFTLVLLTRTVSSAPGPDSSSFYIQHFTSENGLPQNSVKSIAQDANGFIWMATEGGLVRFDGRDFNIYTSKQLPVKSNRIREMIRGLKSGNLYAVAEDYRLIRIAESKVSLLPKINKSYSSFAIRPGDSVIAYRSIGMPNMYAEFITKNIHYQLPLGPHRYFLADADTVRYYEKGQEQWHVPFQNENYLHFFTIGEQLYYLDNDAAITVIRRDTLLTSPLEGDIIYNAAYREKQAALYWNVVSGDVFLYLNKCLYLLEERSGGRLHTRLILPDFDFNLNNVYSVHYDRKNERLFLGSQTKGLFVIKRRGFLTLTAGKDGPGGAAFYAQTAYPENKVLTDKGTIFGLEGFAGYLPLVARHGDSHSIITDPAGNIWRKKLYQVSKLSPDGRLLKKFILPDYTAQLYRDRNGGIWIGTVSNGLYYLDTLEKEVRHILPVSSEITYMKEDADGNLWVGTKSGLYRLLLPEMKLDSVGGLESKYIRSIYLPEPDQLWLTTAESGIYLYRDGKLTNFPLDKHGYLASSHCILEDEQGYFWITTNRGLFQTTKKDLVDFADGKSDKVFYVYYGKEAGFNTNEFNGGCQPCGLALENGYFSFPSLNGMVWFRPGDVRAELPLNDIYITKIEIDSIVRAAEDTLNLKSHFNRMQIFFTTPYFGNPYNLSFKYQLKGPSGSNDWLDVESGNMISFSSMPSGTYRLTIRKQKGFDAAGYTEKQLVIIIPPVFYETWWFKLLVVLGAFLLVLLYIRFRLNNIKRQNEELERRIAERTLKLKETIFAEQASKDKLRQQNYMQQRLLAAITHDIKSPLQYLVMAAKALHENFPARDGNVEDDLERIYRSSSRVFHFTENLVRYMKVNMAGARLNNGPVNLRGLINEKIDIFSEMAESKGNKIHNDVDCSISLRTNGQLLGIVIHNLLDNAIKFTRSGQIRFSSVQTNGQLKIILEDTGKGISSEMMDWCNNFKAMNAEPETDLSHKGLGLTIVIELLDMIDGKLFIAKREQGTRIELTL</sequence>
<dbReference type="InterPro" id="IPR036890">
    <property type="entry name" value="HATPase_C_sf"/>
</dbReference>
<dbReference type="InterPro" id="IPR015943">
    <property type="entry name" value="WD40/YVTN_repeat-like_dom_sf"/>
</dbReference>
<evidence type="ECO:0000256" key="3">
    <source>
        <dbReference type="ARBA" id="ARBA00022553"/>
    </source>
</evidence>
<keyword evidence="4" id="KW-0812">Transmembrane</keyword>
<dbReference type="SMART" id="SM00387">
    <property type="entry name" value="HATPase_c"/>
    <property type="match status" value="1"/>
</dbReference>
<feature type="domain" description="Histidine kinase" evidence="6">
    <location>
        <begin position="806"/>
        <end position="1016"/>
    </location>
</feature>
<keyword evidence="5" id="KW-0732">Signal</keyword>
<dbReference type="SUPFAM" id="SSF50998">
    <property type="entry name" value="Quinoprotein alcohol dehydrogenase-like"/>
    <property type="match status" value="1"/>
</dbReference>
<gene>
    <name evidence="7" type="ORF">EDD80_12110</name>
</gene>
<dbReference type="Pfam" id="PF07494">
    <property type="entry name" value="Reg_prop"/>
    <property type="match status" value="2"/>
</dbReference>
<dbReference type="PANTHER" id="PTHR43547:SF2">
    <property type="entry name" value="HYBRID SIGNAL TRANSDUCTION HISTIDINE KINASE C"/>
    <property type="match status" value="1"/>
</dbReference>
<reference evidence="7 8" key="1">
    <citation type="submission" date="2019-03" db="EMBL/GenBank/DDBJ databases">
        <title>Genomic Encyclopedia of Type Strains, Phase IV (KMG-IV): sequencing the most valuable type-strain genomes for metagenomic binning, comparative biology and taxonomic classification.</title>
        <authorList>
            <person name="Goeker M."/>
        </authorList>
    </citation>
    <scope>NUCLEOTIDE SEQUENCE [LARGE SCALE GENOMIC DNA]</scope>
    <source>
        <strain evidence="7 8">DSM 21100</strain>
    </source>
</reference>
<dbReference type="AlphaFoldDB" id="A0A4R3KKD4"/>
<comment type="catalytic activity">
    <reaction evidence="1">
        <text>ATP + protein L-histidine = ADP + protein N-phospho-L-histidine.</text>
        <dbReference type="EC" id="2.7.13.3"/>
    </reaction>
</comment>
<proteinExistence type="predicted"/>
<dbReference type="SUPFAM" id="SSF47384">
    <property type="entry name" value="Homodimeric domain of signal transducing histidine kinase"/>
    <property type="match status" value="1"/>
</dbReference>
<evidence type="ECO:0000259" key="6">
    <source>
        <dbReference type="PROSITE" id="PS50109"/>
    </source>
</evidence>
<feature type="transmembrane region" description="Helical" evidence="4">
    <location>
        <begin position="736"/>
        <end position="754"/>
    </location>
</feature>
<evidence type="ECO:0000256" key="4">
    <source>
        <dbReference type="SAM" id="Phobius"/>
    </source>
</evidence>
<dbReference type="SMART" id="SM00388">
    <property type="entry name" value="HisKA"/>
    <property type="match status" value="1"/>
</dbReference>
<evidence type="ECO:0000256" key="2">
    <source>
        <dbReference type="ARBA" id="ARBA00012438"/>
    </source>
</evidence>
<dbReference type="InterPro" id="IPR036097">
    <property type="entry name" value="HisK_dim/P_sf"/>
</dbReference>
<dbReference type="Gene3D" id="2.60.40.10">
    <property type="entry name" value="Immunoglobulins"/>
    <property type="match status" value="1"/>
</dbReference>
<dbReference type="CDD" id="cd00082">
    <property type="entry name" value="HisKA"/>
    <property type="match status" value="1"/>
</dbReference>
<evidence type="ECO:0000256" key="1">
    <source>
        <dbReference type="ARBA" id="ARBA00000085"/>
    </source>
</evidence>
<protein>
    <recommendedName>
        <fullName evidence="2">histidine kinase</fullName>
        <ecNumber evidence="2">2.7.13.3</ecNumber>
    </recommendedName>
</protein>
<dbReference type="EC" id="2.7.13.3" evidence="2"/>
<dbReference type="Pfam" id="PF02518">
    <property type="entry name" value="HATPase_c"/>
    <property type="match status" value="1"/>
</dbReference>
<keyword evidence="3" id="KW-0597">Phosphoprotein</keyword>
<keyword evidence="8" id="KW-1185">Reference proteome</keyword>
<dbReference type="InterPro" id="IPR003594">
    <property type="entry name" value="HATPase_dom"/>
</dbReference>
<dbReference type="InterPro" id="IPR004358">
    <property type="entry name" value="Sig_transdc_His_kin-like_C"/>
</dbReference>
<keyword evidence="7" id="KW-0808">Transferase</keyword>
<dbReference type="InterPro" id="IPR011110">
    <property type="entry name" value="Reg_prop"/>
</dbReference>
<feature type="signal peptide" evidence="5">
    <location>
        <begin position="1"/>
        <end position="25"/>
    </location>
</feature>
<dbReference type="PANTHER" id="PTHR43547">
    <property type="entry name" value="TWO-COMPONENT HISTIDINE KINASE"/>
    <property type="match status" value="1"/>
</dbReference>
<dbReference type="SUPFAM" id="SSF63829">
    <property type="entry name" value="Calcium-dependent phosphotriesterase"/>
    <property type="match status" value="1"/>
</dbReference>
<dbReference type="RefSeq" id="WP_132130725.1">
    <property type="nucleotide sequence ID" value="NZ_CP042432.1"/>
</dbReference>
<keyword evidence="7" id="KW-0418">Kinase</keyword>
<keyword evidence="4" id="KW-1133">Transmembrane helix</keyword>
<dbReference type="InterPro" id="IPR003661">
    <property type="entry name" value="HisK_dim/P_dom"/>
</dbReference>
<dbReference type="InterPro" id="IPR005467">
    <property type="entry name" value="His_kinase_dom"/>
</dbReference>
<dbReference type="OrthoDB" id="8676692at2"/>
<dbReference type="PRINTS" id="PR00344">
    <property type="entry name" value="BCTRLSENSOR"/>
</dbReference>
<dbReference type="Proteomes" id="UP000295807">
    <property type="component" value="Unassembled WGS sequence"/>
</dbReference>
<organism evidence="7 8">
    <name type="scientific">Anseongella ginsenosidimutans</name>
    <dbReference type="NCBI Taxonomy" id="496056"/>
    <lineage>
        <taxon>Bacteria</taxon>
        <taxon>Pseudomonadati</taxon>
        <taxon>Bacteroidota</taxon>
        <taxon>Sphingobacteriia</taxon>
        <taxon>Sphingobacteriales</taxon>
        <taxon>Sphingobacteriaceae</taxon>
        <taxon>Anseongella</taxon>
    </lineage>
</organism>
<dbReference type="InterPro" id="IPR013783">
    <property type="entry name" value="Ig-like_fold"/>
</dbReference>
<dbReference type="GO" id="GO:0000155">
    <property type="term" value="F:phosphorelay sensor kinase activity"/>
    <property type="evidence" value="ECO:0007669"/>
    <property type="project" value="InterPro"/>
</dbReference>
<dbReference type="EMBL" id="SMAD01000021">
    <property type="protein sequence ID" value="TCS84333.1"/>
    <property type="molecule type" value="Genomic_DNA"/>
</dbReference>
<dbReference type="InterPro" id="IPR011047">
    <property type="entry name" value="Quinoprotein_ADH-like_sf"/>
</dbReference>
<comment type="caution">
    <text evidence="7">The sequence shown here is derived from an EMBL/GenBank/DDBJ whole genome shotgun (WGS) entry which is preliminary data.</text>
</comment>
<dbReference type="SUPFAM" id="SSF55874">
    <property type="entry name" value="ATPase domain of HSP90 chaperone/DNA topoisomerase II/histidine kinase"/>
    <property type="match status" value="1"/>
</dbReference>
<dbReference type="PROSITE" id="PS50109">
    <property type="entry name" value="HIS_KIN"/>
    <property type="match status" value="1"/>
</dbReference>
<evidence type="ECO:0000313" key="7">
    <source>
        <dbReference type="EMBL" id="TCS84333.1"/>
    </source>
</evidence>
<evidence type="ECO:0000313" key="8">
    <source>
        <dbReference type="Proteomes" id="UP000295807"/>
    </source>
</evidence>